<dbReference type="SUPFAM" id="SSF47226">
    <property type="entry name" value="Histidine-containing phosphotransfer domain, HPT domain"/>
    <property type="match status" value="1"/>
</dbReference>
<proteinExistence type="predicted"/>
<dbReference type="Pfam" id="PF01627">
    <property type="entry name" value="Hpt"/>
    <property type="match status" value="1"/>
</dbReference>
<accession>A0ABY5XZT0</accession>
<organism evidence="2 3">
    <name type="scientific">Taurinivorans muris</name>
    <dbReference type="NCBI Taxonomy" id="2787751"/>
    <lineage>
        <taxon>Bacteria</taxon>
        <taxon>Pseudomonadati</taxon>
        <taxon>Thermodesulfobacteriota</taxon>
        <taxon>Desulfovibrionia</taxon>
        <taxon>Desulfovibrionales</taxon>
        <taxon>Desulfovibrionaceae</taxon>
        <taxon>Taurinivorans</taxon>
    </lineage>
</organism>
<dbReference type="Proteomes" id="UP001058120">
    <property type="component" value="Chromosome"/>
</dbReference>
<reference evidence="2" key="1">
    <citation type="submission" date="2020-12" db="EMBL/GenBank/DDBJ databases">
        <title>Taurinivorans muris gen. nov., sp. nov., fundamental and realized metabolic niche of a ubiquitous sulfidogenic bacterium in the murine intestine.</title>
        <authorList>
            <person name="Ye H."/>
            <person name="Hanson B.T."/>
            <person name="Loy A."/>
        </authorList>
    </citation>
    <scope>NUCLEOTIDE SEQUENCE</scope>
    <source>
        <strain evidence="2">LT0009</strain>
    </source>
</reference>
<name>A0ABY5XZT0_9BACT</name>
<dbReference type="Gene3D" id="1.20.120.160">
    <property type="entry name" value="HPT domain"/>
    <property type="match status" value="1"/>
</dbReference>
<evidence type="ECO:0000259" key="1">
    <source>
        <dbReference type="Pfam" id="PF01627"/>
    </source>
</evidence>
<keyword evidence="3" id="KW-1185">Reference proteome</keyword>
<evidence type="ECO:0000313" key="3">
    <source>
        <dbReference type="Proteomes" id="UP001058120"/>
    </source>
</evidence>
<dbReference type="InterPro" id="IPR008207">
    <property type="entry name" value="Sig_transdc_His_kin_Hpt_dom"/>
</dbReference>
<dbReference type="RefSeq" id="WP_334314982.1">
    <property type="nucleotide sequence ID" value="NZ_CP065938.1"/>
</dbReference>
<protein>
    <submittedName>
        <fullName evidence="2">Hpt domain-containing protein</fullName>
    </submittedName>
</protein>
<dbReference type="EMBL" id="CP065938">
    <property type="protein sequence ID" value="UWX05403.1"/>
    <property type="molecule type" value="Genomic_DNA"/>
</dbReference>
<evidence type="ECO:0000313" key="2">
    <source>
        <dbReference type="EMBL" id="UWX05403.1"/>
    </source>
</evidence>
<gene>
    <name evidence="2" type="ORF">JBF11_08090</name>
</gene>
<dbReference type="InterPro" id="IPR036641">
    <property type="entry name" value="HPT_dom_sf"/>
</dbReference>
<feature type="domain" description="HPt" evidence="1">
    <location>
        <begin position="36"/>
        <end position="101"/>
    </location>
</feature>
<sequence length="112" mass="12471">MINKLRDWGCDVEEALERFVNDQELYCTCFSMFLADDSFNALKQSVECGNCKASFEACHTLKGVAGNLGAGPLYAEICVLTEKLRSGNLDDAMHHVENIFKYRDEALNLIAG</sequence>